<evidence type="ECO:0000259" key="2">
    <source>
        <dbReference type="SMART" id="SM00635"/>
    </source>
</evidence>
<keyword evidence="4" id="KW-1185">Reference proteome</keyword>
<evidence type="ECO:0000313" key="3">
    <source>
        <dbReference type="EMBL" id="OZG51216.1"/>
    </source>
</evidence>
<dbReference type="EMBL" id="MWWR01000010">
    <property type="protein sequence ID" value="OZG51216.1"/>
    <property type="molecule type" value="Genomic_DNA"/>
</dbReference>
<dbReference type="RefSeq" id="WP_245834933.1">
    <property type="nucleotide sequence ID" value="NZ_MWWR01000010.1"/>
</dbReference>
<evidence type="ECO:0000313" key="4">
    <source>
        <dbReference type="Proteomes" id="UP000216725"/>
    </source>
</evidence>
<dbReference type="Pfam" id="PF07532">
    <property type="entry name" value="Big_4"/>
    <property type="match status" value="1"/>
</dbReference>
<feature type="domain" description="BIG2" evidence="2">
    <location>
        <begin position="443"/>
        <end position="533"/>
    </location>
</feature>
<sequence>MGTSGHPGRTRSSASYVLSALVAMVCTLAMLAGALTVVRPAQAAQDGNLRIEIDNPAVGNWNVSQEGQSVNIAVGQKVSFSLWNLNGSGVGVAANTALWYVNDNPIALCKSVGDSGNCQQNNEREDDFGAAVGVPFDANAKSVNFIGLREGTAQIKAVASDGSTTETATTTITVHPAKLKIVRTKDSRELTDADTTELTAGEDVSLQYYVTFDGDGENTQNKCYSYQFTSSQWNNPPYWDEEVTGADGKTRTVRHSADGWGISNGAVMDFNGQTGTQGTSVKVRTLVPGTSAVSLNTFFAYRHKVASTNADGKTTYKTVSDLYGNISASTNFDVLPPTISVQYGDASSPVTVDNGGQVDLSVGEMLQFSYGISPLHPDYADQHPAHWDSSNKQVATIDSDSGKKLTAIDTGSTSVTVSIGGETFDLGVAVAEPTLTLSYQGGLPEPVDVTDGTMELTAGEQADLTLGFAERHDYASLNSMKWKSSDTSIVTVNGSSASSRYGSSPKTTVTAKKPGDVTVTGTLAGRNVTATVHVVEATLDLTRKSGLSTRTGDDDSKVYVTNQSLDVTPGESVVITSEISPVHGYAKFLGSATSTKWTEDSRGKTISMRTGSTQTTVTAVSAQGADSTPAVLTATAGGKSVTLTFNVVKPQVAITQANGKETADVTGQTLNVQRNTRLSLGSSVTPLHPDYATFDRNAVKWASSAPTIATVQSETNGTVTGRAEGEATITAVLDGVGATANVNVTVPITAVENPADVTTDAGTAPNLPVSVKATWENGKQTEEKVTWNAVPESSYARPGSFTVTGKVEGYNGVVRVKVVVNASTQEMYRLYNPNSGEHFYTAASNERDSLKSHGWKDEGVGWIAPIKSASPVYRLYNPNSGDHHYTMDSGERNGLLSQGWRDEGIGWYSAEGDKRIPLYRQYNPNAQTGSHNYTLNTGERDTLVKQGWHDEGISWYAVSQ</sequence>
<gene>
    <name evidence="3" type="ORF">PSRA_1258</name>
</gene>
<feature type="region of interest" description="Disordered" evidence="1">
    <location>
        <begin position="493"/>
        <end position="513"/>
    </location>
</feature>
<comment type="caution">
    <text evidence="3">The sequence shown here is derived from an EMBL/GenBank/DDBJ whole genome shotgun (WGS) entry which is preliminary data.</text>
</comment>
<dbReference type="AlphaFoldDB" id="A0A261EX28"/>
<dbReference type="InterPro" id="IPR043708">
    <property type="entry name" value="DUF5648"/>
</dbReference>
<dbReference type="InterPro" id="IPR011081">
    <property type="entry name" value="Big_4"/>
</dbReference>
<dbReference type="SUPFAM" id="SSF49373">
    <property type="entry name" value="Invasin/intimin cell-adhesion fragments"/>
    <property type="match status" value="3"/>
</dbReference>
<dbReference type="Pfam" id="PF18885">
    <property type="entry name" value="DUF5648"/>
    <property type="match status" value="1"/>
</dbReference>
<evidence type="ECO:0000256" key="1">
    <source>
        <dbReference type="SAM" id="MobiDB-lite"/>
    </source>
</evidence>
<organism evidence="3 4">
    <name type="scientific">Pseudoscardovia radai</name>
    <dbReference type="NCBI Taxonomy" id="987066"/>
    <lineage>
        <taxon>Bacteria</taxon>
        <taxon>Bacillati</taxon>
        <taxon>Actinomycetota</taxon>
        <taxon>Actinomycetes</taxon>
        <taxon>Bifidobacteriales</taxon>
        <taxon>Bifidobacteriaceae</taxon>
        <taxon>Pseudoscardovia</taxon>
    </lineage>
</organism>
<dbReference type="SMART" id="SM00635">
    <property type="entry name" value="BID_2"/>
    <property type="match status" value="3"/>
</dbReference>
<protein>
    <submittedName>
        <fullName evidence="3">Murein transglycosylase</fullName>
    </submittedName>
</protein>
<reference evidence="3 4" key="1">
    <citation type="journal article" date="2017" name="BMC Genomics">
        <title>Comparative genomic and phylogenomic analyses of the Bifidobacteriaceae family.</title>
        <authorList>
            <person name="Lugli G.A."/>
            <person name="Milani C."/>
            <person name="Turroni F."/>
            <person name="Duranti S."/>
            <person name="Mancabelli L."/>
            <person name="Mangifesta M."/>
            <person name="Ferrario C."/>
            <person name="Modesto M."/>
            <person name="Mattarelli P."/>
            <person name="Jiri K."/>
            <person name="van Sinderen D."/>
            <person name="Ventura M."/>
        </authorList>
    </citation>
    <scope>NUCLEOTIDE SEQUENCE [LARGE SCALE GENOMIC DNA]</scope>
    <source>
        <strain evidence="3 4">DSM 24742</strain>
    </source>
</reference>
<dbReference type="Proteomes" id="UP000216725">
    <property type="component" value="Unassembled WGS sequence"/>
</dbReference>
<name>A0A261EX28_9BIFI</name>
<dbReference type="Pfam" id="PF02368">
    <property type="entry name" value="Big_2"/>
    <property type="match status" value="1"/>
</dbReference>
<accession>A0A261EX28</accession>
<dbReference type="Gene3D" id="2.60.40.1080">
    <property type="match status" value="3"/>
</dbReference>
<feature type="domain" description="BIG2" evidence="2">
    <location>
        <begin position="346"/>
        <end position="429"/>
    </location>
</feature>
<dbReference type="InterPro" id="IPR008964">
    <property type="entry name" value="Invasin/intimin_cell_adhesion"/>
</dbReference>
<feature type="compositionally biased region" description="Low complexity" evidence="1">
    <location>
        <begin position="495"/>
        <end position="504"/>
    </location>
</feature>
<proteinExistence type="predicted"/>
<feature type="domain" description="BIG2" evidence="2">
    <location>
        <begin position="659"/>
        <end position="743"/>
    </location>
</feature>
<dbReference type="InterPro" id="IPR003343">
    <property type="entry name" value="Big_2"/>
</dbReference>